<organism evidence="2 3">
    <name type="scientific">Paraburkholderia kururiensis</name>
    <dbReference type="NCBI Taxonomy" id="984307"/>
    <lineage>
        <taxon>Bacteria</taxon>
        <taxon>Pseudomonadati</taxon>
        <taxon>Pseudomonadota</taxon>
        <taxon>Betaproteobacteria</taxon>
        <taxon>Burkholderiales</taxon>
        <taxon>Burkholderiaceae</taxon>
        <taxon>Paraburkholderia</taxon>
    </lineage>
</organism>
<evidence type="ECO:0008006" key="4">
    <source>
        <dbReference type="Google" id="ProtNLM"/>
    </source>
</evidence>
<dbReference type="Proteomes" id="UP001325479">
    <property type="component" value="Chromosome"/>
</dbReference>
<evidence type="ECO:0000313" key="3">
    <source>
        <dbReference type="Proteomes" id="UP001325479"/>
    </source>
</evidence>
<evidence type="ECO:0000256" key="1">
    <source>
        <dbReference type="SAM" id="Phobius"/>
    </source>
</evidence>
<gene>
    <name evidence="2" type="ORF">U0042_24560</name>
</gene>
<reference evidence="2 3" key="1">
    <citation type="submission" date="2023-12" db="EMBL/GenBank/DDBJ databases">
        <title>Genome sequencing and assembly of bacterial species from a model synthetic community.</title>
        <authorList>
            <person name="Hogle S.L."/>
        </authorList>
    </citation>
    <scope>NUCLEOTIDE SEQUENCE [LARGE SCALE GENOMIC DNA]</scope>
    <source>
        <strain evidence="2 3">HAMBI 2494</strain>
    </source>
</reference>
<sequence length="93" mass="10479">MIFRILSLPVALLFFAAFFLVRRYCGDERFKPLRIASYGFVFAGVGLIFGAMGWMDLGIFSVAIGICNFFVGVLVHMGSVARKRLPPPRDWDE</sequence>
<accession>A0ABZ0WIK8</accession>
<feature type="transmembrane region" description="Helical" evidence="1">
    <location>
        <begin position="6"/>
        <end position="23"/>
    </location>
</feature>
<keyword evidence="1" id="KW-0472">Membrane</keyword>
<keyword evidence="3" id="KW-1185">Reference proteome</keyword>
<feature type="transmembrane region" description="Helical" evidence="1">
    <location>
        <begin position="60"/>
        <end position="81"/>
    </location>
</feature>
<dbReference type="RefSeq" id="WP_157977934.1">
    <property type="nucleotide sequence ID" value="NZ_CP139965.1"/>
</dbReference>
<name>A0ABZ0WIK8_9BURK</name>
<keyword evidence="1" id="KW-1133">Transmembrane helix</keyword>
<dbReference type="EMBL" id="CP139965">
    <property type="protein sequence ID" value="WQD77201.1"/>
    <property type="molecule type" value="Genomic_DNA"/>
</dbReference>
<feature type="transmembrane region" description="Helical" evidence="1">
    <location>
        <begin position="35"/>
        <end position="54"/>
    </location>
</feature>
<evidence type="ECO:0000313" key="2">
    <source>
        <dbReference type="EMBL" id="WQD77201.1"/>
    </source>
</evidence>
<proteinExistence type="predicted"/>
<keyword evidence="1" id="KW-0812">Transmembrane</keyword>
<protein>
    <recommendedName>
        <fullName evidence="4">YesK-like protein</fullName>
    </recommendedName>
</protein>